<evidence type="ECO:0000313" key="5">
    <source>
        <dbReference type="Proteomes" id="UP001197093"/>
    </source>
</evidence>
<proteinExistence type="inferred from homology"/>
<dbReference type="AlphaFoldDB" id="A0AAD4F1Y2"/>
<evidence type="ECO:0000259" key="3">
    <source>
        <dbReference type="SMART" id="SM00960"/>
    </source>
</evidence>
<evidence type="ECO:0000256" key="2">
    <source>
        <dbReference type="SAM" id="MobiDB-lite"/>
    </source>
</evidence>
<feature type="compositionally biased region" description="Polar residues" evidence="2">
    <location>
        <begin position="63"/>
        <end position="85"/>
    </location>
</feature>
<dbReference type="Proteomes" id="UP001197093">
    <property type="component" value="Unassembled WGS sequence"/>
</dbReference>
<comment type="caution">
    <text evidence="4">The sequence shown here is derived from an EMBL/GenBank/DDBJ whole genome shotgun (WGS) entry which is preliminary data.</text>
</comment>
<dbReference type="PANTHER" id="PTHR10779">
    <property type="entry name" value="DYNEIN LIGHT CHAIN ROADBLOCK"/>
    <property type="match status" value="1"/>
</dbReference>
<dbReference type="Gene3D" id="3.30.450.30">
    <property type="entry name" value="Dynein light chain 2a, cytoplasmic"/>
    <property type="match status" value="1"/>
</dbReference>
<dbReference type="SMART" id="SM00960">
    <property type="entry name" value="Robl_LC7"/>
    <property type="match status" value="1"/>
</dbReference>
<evidence type="ECO:0000313" key="4">
    <source>
        <dbReference type="EMBL" id="KAG7291644.1"/>
    </source>
</evidence>
<organism evidence="4 5">
    <name type="scientific">Staphylotrichum longicolle</name>
    <dbReference type="NCBI Taxonomy" id="669026"/>
    <lineage>
        <taxon>Eukaryota</taxon>
        <taxon>Fungi</taxon>
        <taxon>Dikarya</taxon>
        <taxon>Ascomycota</taxon>
        <taxon>Pezizomycotina</taxon>
        <taxon>Sordariomycetes</taxon>
        <taxon>Sordariomycetidae</taxon>
        <taxon>Sordariales</taxon>
        <taxon>Chaetomiaceae</taxon>
        <taxon>Staphylotrichum</taxon>
    </lineage>
</organism>
<keyword evidence="5" id="KW-1185">Reference proteome</keyword>
<accession>A0AAD4F1Y2</accession>
<name>A0AAD4F1Y2_9PEZI</name>
<gene>
    <name evidence="4" type="ORF">NEMBOFW57_001663</name>
</gene>
<protein>
    <recommendedName>
        <fullName evidence="3">Roadblock/LAMTOR2 domain-containing protein</fullName>
    </recommendedName>
</protein>
<dbReference type="Pfam" id="PF03259">
    <property type="entry name" value="Robl_LC7"/>
    <property type="match status" value="1"/>
</dbReference>
<dbReference type="EMBL" id="JAHCVI010000001">
    <property type="protein sequence ID" value="KAG7291644.1"/>
    <property type="molecule type" value="Genomic_DNA"/>
</dbReference>
<comment type="similarity">
    <text evidence="1">Belongs to the GAMAD family.</text>
</comment>
<feature type="domain" description="Roadblock/LAMTOR2" evidence="3">
    <location>
        <begin position="22"/>
        <end position="142"/>
    </location>
</feature>
<dbReference type="InterPro" id="IPR004942">
    <property type="entry name" value="Roadblock/LAMTOR2_dom"/>
</dbReference>
<evidence type="ECO:0000256" key="1">
    <source>
        <dbReference type="ARBA" id="ARBA00007191"/>
    </source>
</evidence>
<dbReference type="SUPFAM" id="SSF103196">
    <property type="entry name" value="Roadblock/LC7 domain"/>
    <property type="match status" value="1"/>
</dbReference>
<reference evidence="4" key="1">
    <citation type="submission" date="2023-02" db="EMBL/GenBank/DDBJ databases">
        <authorList>
            <person name="Palmer J.M."/>
        </authorList>
    </citation>
    <scope>NUCLEOTIDE SEQUENCE</scope>
    <source>
        <strain evidence="4">FW57</strain>
    </source>
</reference>
<sequence length="146" mass="15551">MSDSVLFFGLMVPHKSAGADALDETLGRLSKKAGVRATIVLDRVSGAILRTSGQVDSIRKTKPSGSSAPATGSFTNEANGNSSGEEQGAEELASMVWNFVSTAGSLVQELDTEDEVKLLRLRTKKQEFVIVPDPKYLLIVVHDTSA</sequence>
<feature type="region of interest" description="Disordered" evidence="2">
    <location>
        <begin position="55"/>
        <end position="89"/>
    </location>
</feature>